<protein>
    <submittedName>
        <fullName evidence="3">Putative large multi-functional protein</fullName>
    </submittedName>
</protein>
<name>A6DJ47_9BACT</name>
<proteinExistence type="predicted"/>
<organism evidence="3 4">
    <name type="scientific">Lentisphaera araneosa HTCC2155</name>
    <dbReference type="NCBI Taxonomy" id="313628"/>
    <lineage>
        <taxon>Bacteria</taxon>
        <taxon>Pseudomonadati</taxon>
        <taxon>Lentisphaerota</taxon>
        <taxon>Lentisphaeria</taxon>
        <taxon>Lentisphaerales</taxon>
        <taxon>Lentisphaeraceae</taxon>
        <taxon>Lentisphaera</taxon>
    </lineage>
</organism>
<sequence length="481" mass="53451">MKNKTLKFTASLLTFVGSLLASGPQGYKVETIDLPDVKQFNVAGLDVHEDGTVYFATREGEIWKRSNDKWSRYAQGLHEPCGLKVVDHKNIIVSQKPELTKVIDRNGDGIGDRYENVTDEFGFFGNYHEFHYGPIMDEEGNLFATLNLQTDGFKYQDKALGSDGGNRGWMYQVKPDGTYLPYAYGLRSPAGIGWGPKKTILTTDNQGGWMGSSRLNVIEKGKFYGAPVSHIDLEGWTQDKVNSLTPEEYEKRSEDPACWVPHIEVANSPGNPIVDETNGAFGPFAGQVFVGDQSNSSVFRAMLEEVNGVWQGAITNFLTGLQCGAIRVSFAPDGSMWVGQTSRGWASKGGKPFGVQRITFDKNAKPFEMHTVKITPSGFKVTFTEPVDKSSLKDINGQGYWFTYSSSYGSKRIRQQDCTKSPYRLSADGKTLEIDVKLGKRLVYEYDLGKLKSTSGQEMVNHKFWYTVKEIPGAKSLASKK</sequence>
<dbReference type="OrthoDB" id="176168at2"/>
<dbReference type="Proteomes" id="UP000004947">
    <property type="component" value="Unassembled WGS sequence"/>
</dbReference>
<dbReference type="Gene3D" id="2.120.10.30">
    <property type="entry name" value="TolB, C-terminal domain"/>
    <property type="match status" value="1"/>
</dbReference>
<comment type="caution">
    <text evidence="3">The sequence shown here is derived from an EMBL/GenBank/DDBJ whole genome shotgun (WGS) entry which is preliminary data.</text>
</comment>
<evidence type="ECO:0000259" key="2">
    <source>
        <dbReference type="Pfam" id="PF07995"/>
    </source>
</evidence>
<dbReference type="PANTHER" id="PTHR33546">
    <property type="entry name" value="LARGE, MULTIFUNCTIONAL SECRETED PROTEIN-RELATED"/>
    <property type="match status" value="1"/>
</dbReference>
<feature type="chain" id="PRO_5002692284" evidence="1">
    <location>
        <begin position="22"/>
        <end position="481"/>
    </location>
</feature>
<feature type="domain" description="Glucose/Sorbosone dehydrogenase" evidence="2">
    <location>
        <begin position="182"/>
        <end position="340"/>
    </location>
</feature>
<feature type="signal peptide" evidence="1">
    <location>
        <begin position="1"/>
        <end position="21"/>
    </location>
</feature>
<evidence type="ECO:0000313" key="3">
    <source>
        <dbReference type="EMBL" id="EDM28483.1"/>
    </source>
</evidence>
<dbReference type="eggNOG" id="COG2133">
    <property type="taxonomic scope" value="Bacteria"/>
</dbReference>
<dbReference type="RefSeq" id="WP_007277923.1">
    <property type="nucleotide sequence ID" value="NZ_ABCK01000005.1"/>
</dbReference>
<reference evidence="3 4" key="1">
    <citation type="journal article" date="2010" name="J. Bacteriol.">
        <title>Genome sequence of Lentisphaera araneosa HTCC2155T, the type species of the order Lentisphaerales in the phylum Lentisphaerae.</title>
        <authorList>
            <person name="Thrash J.C."/>
            <person name="Cho J.C."/>
            <person name="Vergin K.L."/>
            <person name="Morris R.M."/>
            <person name="Giovannoni S.J."/>
        </authorList>
    </citation>
    <scope>NUCLEOTIDE SEQUENCE [LARGE SCALE GENOMIC DNA]</scope>
    <source>
        <strain evidence="3 4">HTCC2155</strain>
    </source>
</reference>
<dbReference type="InterPro" id="IPR011041">
    <property type="entry name" value="Quinoprot_gluc/sorb_DH_b-prop"/>
</dbReference>
<dbReference type="STRING" id="313628.LNTAR_11221"/>
<dbReference type="SUPFAM" id="SSF50952">
    <property type="entry name" value="Soluble quinoprotein glucose dehydrogenase"/>
    <property type="match status" value="1"/>
</dbReference>
<dbReference type="InterPro" id="IPR011042">
    <property type="entry name" value="6-blade_b-propeller_TolB-like"/>
</dbReference>
<keyword evidence="4" id="KW-1185">Reference proteome</keyword>
<dbReference type="EMBL" id="ABCK01000005">
    <property type="protein sequence ID" value="EDM28483.1"/>
    <property type="molecule type" value="Genomic_DNA"/>
</dbReference>
<dbReference type="AlphaFoldDB" id="A6DJ47"/>
<accession>A6DJ47</accession>
<keyword evidence="1" id="KW-0732">Signal</keyword>
<evidence type="ECO:0000256" key="1">
    <source>
        <dbReference type="SAM" id="SignalP"/>
    </source>
</evidence>
<evidence type="ECO:0000313" key="4">
    <source>
        <dbReference type="Proteomes" id="UP000004947"/>
    </source>
</evidence>
<dbReference type="Pfam" id="PF07995">
    <property type="entry name" value="GSDH"/>
    <property type="match status" value="1"/>
</dbReference>
<dbReference type="InterPro" id="IPR012938">
    <property type="entry name" value="Glc/Sorbosone_DH"/>
</dbReference>
<dbReference type="PANTHER" id="PTHR33546:SF1">
    <property type="entry name" value="LARGE, MULTIFUNCTIONAL SECRETED PROTEIN"/>
    <property type="match status" value="1"/>
</dbReference>
<gene>
    <name evidence="3" type="ORF">LNTAR_11221</name>
</gene>